<dbReference type="SUPFAM" id="SSF46785">
    <property type="entry name" value="Winged helix' DNA-binding domain"/>
    <property type="match status" value="1"/>
</dbReference>
<keyword evidence="3" id="KW-1185">Reference proteome</keyword>
<dbReference type="Proteomes" id="UP001500190">
    <property type="component" value="Unassembled WGS sequence"/>
</dbReference>
<evidence type="ECO:0000313" key="3">
    <source>
        <dbReference type="Proteomes" id="UP001500190"/>
    </source>
</evidence>
<accession>A0ABP4P7L5</accession>
<evidence type="ECO:0000256" key="1">
    <source>
        <dbReference type="SAM" id="MobiDB-lite"/>
    </source>
</evidence>
<evidence type="ECO:0000313" key="2">
    <source>
        <dbReference type="EMBL" id="GAA1575314.1"/>
    </source>
</evidence>
<proteinExistence type="predicted"/>
<organism evidence="2 3">
    <name type="scientific">Kribbella karoonensis</name>
    <dbReference type="NCBI Taxonomy" id="324851"/>
    <lineage>
        <taxon>Bacteria</taxon>
        <taxon>Bacillati</taxon>
        <taxon>Actinomycetota</taxon>
        <taxon>Actinomycetes</taxon>
        <taxon>Propionibacteriales</taxon>
        <taxon>Kribbellaceae</taxon>
        <taxon>Kribbella</taxon>
    </lineage>
</organism>
<dbReference type="RefSeq" id="WP_344189010.1">
    <property type="nucleotide sequence ID" value="NZ_BAAAND010000003.1"/>
</dbReference>
<feature type="region of interest" description="Disordered" evidence="1">
    <location>
        <begin position="230"/>
        <end position="250"/>
    </location>
</feature>
<dbReference type="InterPro" id="IPR036390">
    <property type="entry name" value="WH_DNA-bd_sf"/>
</dbReference>
<dbReference type="SUPFAM" id="SSF52540">
    <property type="entry name" value="P-loop containing nucleoside triphosphate hydrolases"/>
    <property type="match status" value="1"/>
</dbReference>
<dbReference type="EMBL" id="BAAAND010000003">
    <property type="protein sequence ID" value="GAA1575314.1"/>
    <property type="molecule type" value="Genomic_DNA"/>
</dbReference>
<sequence>MGLVYVTGSSGAGKTGVGDELRRRGFLVYDVDRDRLARWFDNGTGQEVVMPQHRHDDWFAANSYRLPPETLRDLPTGDRPTFVCGTVGNDNEIWDLFDTVISLSIDAQTLTRRLSARGGFGSSAAELHRVLGWHADVDADNARYGAVLVDAGGAVHEVADRLLGVLNVRMAWEESDLPRGIVGLLAEPHTLTELADALDVTDARVLWYLEKLRDTGRVLEDTGRWRRTEAGAELAASPSPEPGPRTALPGSSAQNYVQAYADAAAGMYAAGFVQDSGEHAGRVPEERVVEFHERLLSLVNEYFAPDRIDRSASPKYGFRWVLTPVDLHPLDD</sequence>
<dbReference type="InterPro" id="IPR027417">
    <property type="entry name" value="P-loop_NTPase"/>
</dbReference>
<reference evidence="3" key="1">
    <citation type="journal article" date="2019" name="Int. J. Syst. Evol. Microbiol.">
        <title>The Global Catalogue of Microorganisms (GCM) 10K type strain sequencing project: providing services to taxonomists for standard genome sequencing and annotation.</title>
        <authorList>
            <consortium name="The Broad Institute Genomics Platform"/>
            <consortium name="The Broad Institute Genome Sequencing Center for Infectious Disease"/>
            <person name="Wu L."/>
            <person name="Ma J."/>
        </authorList>
    </citation>
    <scope>NUCLEOTIDE SEQUENCE [LARGE SCALE GENOMIC DNA]</scope>
    <source>
        <strain evidence="3">JCM 14304</strain>
    </source>
</reference>
<gene>
    <name evidence="2" type="ORF">GCM10009742_18200</name>
</gene>
<evidence type="ECO:0008006" key="4">
    <source>
        <dbReference type="Google" id="ProtNLM"/>
    </source>
</evidence>
<name>A0ABP4P7L5_9ACTN</name>
<comment type="caution">
    <text evidence="2">The sequence shown here is derived from an EMBL/GenBank/DDBJ whole genome shotgun (WGS) entry which is preliminary data.</text>
</comment>
<dbReference type="Gene3D" id="3.40.50.300">
    <property type="entry name" value="P-loop containing nucleotide triphosphate hydrolases"/>
    <property type="match status" value="1"/>
</dbReference>
<protein>
    <recommendedName>
        <fullName evidence="4">AAA domain-containing protein</fullName>
    </recommendedName>
</protein>